<dbReference type="EMBL" id="LN679111">
    <property type="protein sequence ID" value="CEL53263.1"/>
    <property type="molecule type" value="Genomic_DNA"/>
</dbReference>
<dbReference type="AlphaFoldDB" id="M5BYE8"/>
<dbReference type="SFLD" id="SFLDG00358">
    <property type="entry name" value="Main_(cytGST)"/>
    <property type="match status" value="1"/>
</dbReference>
<evidence type="ECO:0000313" key="4">
    <source>
        <dbReference type="EMBL" id="CCO32211.1"/>
    </source>
</evidence>
<dbReference type="PRINTS" id="PR01625">
    <property type="entry name" value="GSTRNSFRASEO"/>
</dbReference>
<dbReference type="HOGENOM" id="CLU_066075_0_0_1"/>
<evidence type="ECO:0000259" key="2">
    <source>
        <dbReference type="PROSITE" id="PS50404"/>
    </source>
</evidence>
<dbReference type="CDD" id="cd00299">
    <property type="entry name" value="GST_C_family"/>
    <property type="match status" value="1"/>
</dbReference>
<dbReference type="InterPro" id="IPR010987">
    <property type="entry name" value="Glutathione-S-Trfase_C-like"/>
</dbReference>
<keyword evidence="1" id="KW-0560">Oxidoreductase</keyword>
<dbReference type="InterPro" id="IPR036249">
    <property type="entry name" value="Thioredoxin-like_sf"/>
</dbReference>
<evidence type="ECO:0000259" key="3">
    <source>
        <dbReference type="PROSITE" id="PS50405"/>
    </source>
</evidence>
<dbReference type="STRING" id="1108050.M5BYE8"/>
<dbReference type="SUPFAM" id="SSF47616">
    <property type="entry name" value="GST C-terminal domain-like"/>
    <property type="match status" value="1"/>
</dbReference>
<dbReference type="SUPFAM" id="SSF52833">
    <property type="entry name" value="Thioredoxin-like"/>
    <property type="match status" value="1"/>
</dbReference>
<dbReference type="SFLD" id="SFLDS00019">
    <property type="entry name" value="Glutathione_Transferase_(cytos"/>
    <property type="match status" value="1"/>
</dbReference>
<dbReference type="Pfam" id="PF13410">
    <property type="entry name" value="GST_C_2"/>
    <property type="match status" value="1"/>
</dbReference>
<proteinExistence type="predicted"/>
<dbReference type="InterPro" id="IPR036282">
    <property type="entry name" value="Glutathione-S-Trfase_C_sf"/>
</dbReference>
<dbReference type="Pfam" id="PF13409">
    <property type="entry name" value="GST_N_2"/>
    <property type="match status" value="1"/>
</dbReference>
<dbReference type="GO" id="GO:0004364">
    <property type="term" value="F:glutathione transferase activity"/>
    <property type="evidence" value="ECO:0007669"/>
    <property type="project" value="InterPro"/>
</dbReference>
<evidence type="ECO:0000313" key="6">
    <source>
        <dbReference type="Proteomes" id="UP000012065"/>
    </source>
</evidence>
<dbReference type="PROSITE" id="PS50405">
    <property type="entry name" value="GST_CTER"/>
    <property type="match status" value="1"/>
</dbReference>
<gene>
    <name evidence="4" type="ORF">BN14_06265</name>
    <name evidence="5" type="ORF">RSOLAG1IB_06230</name>
</gene>
<feature type="domain" description="GST N-terminal" evidence="2">
    <location>
        <begin position="3"/>
        <end position="95"/>
    </location>
</feature>
<keyword evidence="5" id="KW-0808">Transferase</keyword>
<evidence type="ECO:0000313" key="7">
    <source>
        <dbReference type="Proteomes" id="UP000059188"/>
    </source>
</evidence>
<dbReference type="EMBL" id="CAOJ01009485">
    <property type="protein sequence ID" value="CCO32211.1"/>
    <property type="molecule type" value="Genomic_DNA"/>
</dbReference>
<dbReference type="Proteomes" id="UP000059188">
    <property type="component" value="Unassembled WGS sequence"/>
</dbReference>
<dbReference type="InterPro" id="IPR050983">
    <property type="entry name" value="GST_Omega/HSP26"/>
</dbReference>
<dbReference type="InterPro" id="IPR005442">
    <property type="entry name" value="GST_omega"/>
</dbReference>
<reference evidence="5 7" key="3">
    <citation type="submission" date="2014-11" db="EMBL/GenBank/DDBJ databases">
        <authorList>
            <person name="Wibberg Daniel"/>
        </authorList>
    </citation>
    <scope>NUCLEOTIDE SEQUENCE [LARGE SCALE GENOMIC DNA]</scope>
    <source>
        <strain evidence="5">Rhizoctonia solani AG1-IB 7/3/14</strain>
    </source>
</reference>
<evidence type="ECO:0000313" key="5">
    <source>
        <dbReference type="EMBL" id="CEL53263.1"/>
    </source>
</evidence>
<dbReference type="Proteomes" id="UP000012065">
    <property type="component" value="Unassembled WGS sequence"/>
</dbReference>
<keyword evidence="7" id="KW-1185">Reference proteome</keyword>
<dbReference type="InterPro" id="IPR040079">
    <property type="entry name" value="Glutathione_S-Trfase"/>
</dbReference>
<sequence length="245" mass="27204">MVETITLYWWDTCPGAQRAIIALEEAKADYIKYEIDPWNKPEWYVPKVNPSTGKIPAFTYGGPRVDPSNPSPDSAKLTESLVLLEFIADLYPDSGLLSADPVERAHTRFIIDMFSTKVFGAFYGTAWGGASPDGLYDGLLALQTQLQAHLGSGPFLGGDKINIADAAIAPFLVRMRAHFQKDVGLWESGQGLKIYAEIFENERFAILQRYTAALLGRDSIRNSFPEEKYLSQVAVHIAKLRESKA</sequence>
<dbReference type="OrthoDB" id="202840at2759"/>
<feature type="domain" description="GST C-terminal" evidence="3">
    <location>
        <begin position="100"/>
        <end position="237"/>
    </location>
</feature>
<dbReference type="GO" id="GO:0045174">
    <property type="term" value="F:glutathione dehydrogenase (ascorbate) activity"/>
    <property type="evidence" value="ECO:0007669"/>
    <property type="project" value="UniProtKB-ARBA"/>
</dbReference>
<dbReference type="CDD" id="cd00570">
    <property type="entry name" value="GST_N_family"/>
    <property type="match status" value="1"/>
</dbReference>
<dbReference type="PROSITE" id="PS50404">
    <property type="entry name" value="GST_NTER"/>
    <property type="match status" value="1"/>
</dbReference>
<organism evidence="4 6">
    <name type="scientific">Thanatephorus cucumeris (strain AG1-IB / isolate 7/3/14)</name>
    <name type="common">Lettuce bottom rot fungus</name>
    <name type="synonym">Rhizoctonia solani</name>
    <dbReference type="NCBI Taxonomy" id="1108050"/>
    <lineage>
        <taxon>Eukaryota</taxon>
        <taxon>Fungi</taxon>
        <taxon>Dikarya</taxon>
        <taxon>Basidiomycota</taxon>
        <taxon>Agaricomycotina</taxon>
        <taxon>Agaricomycetes</taxon>
        <taxon>Cantharellales</taxon>
        <taxon>Ceratobasidiaceae</taxon>
        <taxon>Rhizoctonia</taxon>
        <taxon>Rhizoctonia solani AG-1</taxon>
    </lineage>
</organism>
<reference evidence="4" key="1">
    <citation type="submission" date="2012-10" db="EMBL/GenBank/DDBJ databases">
        <authorList>
            <person name="Jelonek L."/>
        </authorList>
    </citation>
    <scope>NUCLEOTIDE SEQUENCE</scope>
    <source>
        <strain evidence="4">Isolate 7/3/14</strain>
    </source>
</reference>
<dbReference type="InterPro" id="IPR004045">
    <property type="entry name" value="Glutathione_S-Trfase_N"/>
</dbReference>
<dbReference type="GO" id="GO:0005737">
    <property type="term" value="C:cytoplasm"/>
    <property type="evidence" value="ECO:0007669"/>
    <property type="project" value="InterPro"/>
</dbReference>
<evidence type="ECO:0000256" key="1">
    <source>
        <dbReference type="ARBA" id="ARBA00023002"/>
    </source>
</evidence>
<reference evidence="4 6" key="2">
    <citation type="journal article" date="2013" name="J. Biotechnol.">
        <title>Establishment and interpretation of the genome sequence of the phytopathogenic fungus Rhizoctonia solani AG1-IB isolate 7/3/14.</title>
        <authorList>
            <person name="Wibberg D.W."/>
            <person name="Jelonek L.J."/>
            <person name="Rupp O.R."/>
            <person name="Hennig M.H."/>
            <person name="Eikmeyer F.E."/>
            <person name="Goesmann A.G."/>
            <person name="Hartmann A.H."/>
            <person name="Borriss R.B."/>
            <person name="Grosch R.G."/>
            <person name="Puehler A.P."/>
            <person name="Schlueter A.S."/>
        </authorList>
    </citation>
    <scope>NUCLEOTIDE SEQUENCE [LARGE SCALE GENOMIC DNA]</scope>
    <source>
        <strain evidence="6">AG1-IB / isolate 7/3/14</strain>
        <strain evidence="4">Isolate 7/3/14</strain>
    </source>
</reference>
<protein>
    <submittedName>
        <fullName evidence="5">Glutathione S-transferase DHAR2</fullName>
    </submittedName>
</protein>
<dbReference type="Gene3D" id="3.40.30.10">
    <property type="entry name" value="Glutaredoxin"/>
    <property type="match status" value="1"/>
</dbReference>
<accession>M5BYE8</accession>
<name>M5BYE8_THACB</name>
<dbReference type="PANTHER" id="PTHR43968">
    <property type="match status" value="1"/>
</dbReference>
<dbReference type="PANTHER" id="PTHR43968:SF8">
    <property type="entry name" value="S-TRANSFERASE, PUTATIVE (AFU_ORTHOLOGUE AFUA_2G00590)-RELATED"/>
    <property type="match status" value="1"/>
</dbReference>
<dbReference type="Gene3D" id="1.20.1050.10">
    <property type="match status" value="1"/>
</dbReference>